<dbReference type="AlphaFoldDB" id="A0A316FWK9"/>
<name>A0A316FWK9_9GAMM</name>
<accession>A0A316FWK9</accession>
<dbReference type="EMBL" id="QGGU01000004">
    <property type="protein sequence ID" value="PWK52783.1"/>
    <property type="molecule type" value="Genomic_DNA"/>
</dbReference>
<keyword evidence="2" id="KW-1185">Reference proteome</keyword>
<protein>
    <submittedName>
        <fullName evidence="1">Uncharacterized protein</fullName>
    </submittedName>
</protein>
<comment type="caution">
    <text evidence="1">The sequence shown here is derived from an EMBL/GenBank/DDBJ whole genome shotgun (WGS) entry which is preliminary data.</text>
</comment>
<gene>
    <name evidence="1" type="ORF">C8D97_1041</name>
</gene>
<proteinExistence type="predicted"/>
<sequence>MLTDNTWKQLKILMTHSGRVYNKYEHRMTPEGILYRMRT</sequence>
<reference evidence="1 2" key="1">
    <citation type="submission" date="2018-05" db="EMBL/GenBank/DDBJ databases">
        <title>Genomic Encyclopedia of Type Strains, Phase IV (KMG-IV): sequencing the most valuable type-strain genomes for metagenomic binning, comparative biology and taxonomic classification.</title>
        <authorList>
            <person name="Goeker M."/>
        </authorList>
    </citation>
    <scope>NUCLEOTIDE SEQUENCE [LARGE SCALE GENOMIC DNA]</scope>
    <source>
        <strain evidence="1 2">DSM 25350</strain>
    </source>
</reference>
<dbReference type="Proteomes" id="UP000245790">
    <property type="component" value="Unassembled WGS sequence"/>
</dbReference>
<evidence type="ECO:0000313" key="1">
    <source>
        <dbReference type="EMBL" id="PWK52783.1"/>
    </source>
</evidence>
<evidence type="ECO:0000313" key="2">
    <source>
        <dbReference type="Proteomes" id="UP000245790"/>
    </source>
</evidence>
<feature type="non-terminal residue" evidence="1">
    <location>
        <position position="39"/>
    </location>
</feature>
<organism evidence="1 2">
    <name type="scientific">Pleionea mediterranea</name>
    <dbReference type="NCBI Taxonomy" id="523701"/>
    <lineage>
        <taxon>Bacteria</taxon>
        <taxon>Pseudomonadati</taxon>
        <taxon>Pseudomonadota</taxon>
        <taxon>Gammaproteobacteria</taxon>
        <taxon>Oceanospirillales</taxon>
        <taxon>Pleioneaceae</taxon>
        <taxon>Pleionea</taxon>
    </lineage>
</organism>